<reference evidence="3" key="1">
    <citation type="journal article" date="2019" name="Int. J. Syst. Evol. Microbiol.">
        <title>The Global Catalogue of Microorganisms (GCM) 10K type strain sequencing project: providing services to taxonomists for standard genome sequencing and annotation.</title>
        <authorList>
            <consortium name="The Broad Institute Genomics Platform"/>
            <consortium name="The Broad Institute Genome Sequencing Center for Infectious Disease"/>
            <person name="Wu L."/>
            <person name="Ma J."/>
        </authorList>
    </citation>
    <scope>NUCLEOTIDE SEQUENCE [LARGE SCALE GENOMIC DNA]</scope>
    <source>
        <strain evidence="3">NBRC 3266</strain>
    </source>
</reference>
<accession>A0ABQ5WNE4</accession>
<evidence type="ECO:0000313" key="2">
    <source>
        <dbReference type="EMBL" id="GLQ65021.1"/>
    </source>
</evidence>
<keyword evidence="2" id="KW-0808">Transferase</keyword>
<proteinExistence type="predicted"/>
<name>A0ABQ5WNE4_9PROT</name>
<protein>
    <submittedName>
        <fullName evidence="2">N-acetylglucosamine kinase</fullName>
    </submittedName>
</protein>
<dbReference type="InterPro" id="IPR043129">
    <property type="entry name" value="ATPase_NBD"/>
</dbReference>
<dbReference type="PANTHER" id="PTHR43190:SF3">
    <property type="entry name" value="N-ACETYL-D-GLUCOSAMINE KINASE"/>
    <property type="match status" value="1"/>
</dbReference>
<dbReference type="Proteomes" id="UP001156629">
    <property type="component" value="Unassembled WGS sequence"/>
</dbReference>
<evidence type="ECO:0000313" key="3">
    <source>
        <dbReference type="Proteomes" id="UP001156629"/>
    </source>
</evidence>
<organism evidence="2 3">
    <name type="scientific">Gluconobacter kondonii</name>
    <dbReference type="NCBI Taxonomy" id="941463"/>
    <lineage>
        <taxon>Bacteria</taxon>
        <taxon>Pseudomonadati</taxon>
        <taxon>Pseudomonadota</taxon>
        <taxon>Alphaproteobacteria</taxon>
        <taxon>Acetobacterales</taxon>
        <taxon>Acetobacteraceae</taxon>
        <taxon>Gluconobacter</taxon>
    </lineage>
</organism>
<keyword evidence="3" id="KW-1185">Reference proteome</keyword>
<dbReference type="Gene3D" id="3.30.420.40">
    <property type="match status" value="2"/>
</dbReference>
<gene>
    <name evidence="2" type="ORF">GCM10007870_06050</name>
</gene>
<keyword evidence="2" id="KW-0418">Kinase</keyword>
<dbReference type="EMBL" id="BSNV01000002">
    <property type="protein sequence ID" value="GLQ65021.1"/>
    <property type="molecule type" value="Genomic_DNA"/>
</dbReference>
<feature type="domain" description="ATPase BadF/BadG/BcrA/BcrD type" evidence="1">
    <location>
        <begin position="35"/>
        <end position="293"/>
    </location>
</feature>
<sequence>MLVFLSASVFSSEASHMTVSSPVLTPLHQPRIAAIDGGGTKTLLAVVGRDGSLGPVLRGAGSNPFDQAGWQDVLQSLLGQLPSTTAALSLGLAGYEETRVLGREQSEVVENAFAGPFNICSDVEMACTGAFAGEAGVLVLSGTGSVAWATDGRDGQVKIGGWGGLFGDEGSGFWIGRQALALLTALLDGRNQADHAFFAPFVAAMGLPTEKAACGTALLEWYGTLRHPRASVAALARIVSDLAEGGLEPARRLMREAADHLCAHIEAAQRHFPETSLPWSYAGGTFQSRFLRESIALRYGAPVPPRLPPVGGGLLNAARLAGWDVDDAWIERVSVALRDAGLTS</sequence>
<dbReference type="InterPro" id="IPR052519">
    <property type="entry name" value="Euk-type_GlcNAc_Kinase"/>
</dbReference>
<dbReference type="SUPFAM" id="SSF53067">
    <property type="entry name" value="Actin-like ATPase domain"/>
    <property type="match status" value="2"/>
</dbReference>
<dbReference type="GO" id="GO:0016301">
    <property type="term" value="F:kinase activity"/>
    <property type="evidence" value="ECO:0007669"/>
    <property type="project" value="UniProtKB-KW"/>
</dbReference>
<dbReference type="PANTHER" id="PTHR43190">
    <property type="entry name" value="N-ACETYL-D-GLUCOSAMINE KINASE"/>
    <property type="match status" value="1"/>
</dbReference>
<comment type="caution">
    <text evidence="2">The sequence shown here is derived from an EMBL/GenBank/DDBJ whole genome shotgun (WGS) entry which is preliminary data.</text>
</comment>
<dbReference type="Pfam" id="PF01869">
    <property type="entry name" value="BcrAD_BadFG"/>
    <property type="match status" value="1"/>
</dbReference>
<evidence type="ECO:0000259" key="1">
    <source>
        <dbReference type="Pfam" id="PF01869"/>
    </source>
</evidence>
<dbReference type="InterPro" id="IPR002731">
    <property type="entry name" value="ATPase_BadF"/>
</dbReference>